<organism evidence="1 2">
    <name type="scientific">Ajellomyces capsulatus (strain H88)</name>
    <name type="common">Darling's disease fungus</name>
    <name type="synonym">Histoplasma capsulatum</name>
    <dbReference type="NCBI Taxonomy" id="544711"/>
    <lineage>
        <taxon>Eukaryota</taxon>
        <taxon>Fungi</taxon>
        <taxon>Dikarya</taxon>
        <taxon>Ascomycota</taxon>
        <taxon>Pezizomycotina</taxon>
        <taxon>Eurotiomycetes</taxon>
        <taxon>Eurotiomycetidae</taxon>
        <taxon>Onygenales</taxon>
        <taxon>Ajellomycetaceae</taxon>
        <taxon>Histoplasma</taxon>
    </lineage>
</organism>
<dbReference type="VEuPathDB" id="FungiDB:I7I53_06163"/>
<dbReference type="EMBL" id="CP069103">
    <property type="protein sequence ID" value="QSS50963.1"/>
    <property type="molecule type" value="Genomic_DNA"/>
</dbReference>
<gene>
    <name evidence="1" type="ORF">I7I53_06163</name>
</gene>
<sequence length="157" mass="17217">MVTLTAQSGSTTFGRKLAPGCLLVYYHIVTNVDHLSQNRATRGPLTASERGSRPVLHPKISDFRTSREGFCDGILPPVVMLGYDARTTGPCYLGICKNSQGWPCVREREYLRPGADLPPSNPNLVFLSQPHFLGSAASGTLQTQRYCKRLPEGKVIL</sequence>
<evidence type="ECO:0000313" key="2">
    <source>
        <dbReference type="Proteomes" id="UP000663419"/>
    </source>
</evidence>
<reference evidence="1" key="1">
    <citation type="submission" date="2021-01" db="EMBL/GenBank/DDBJ databases">
        <title>Chromosome-level genome assembly of a human fungal pathogen reveals clustering of transcriptionally co-regulated genes.</title>
        <authorList>
            <person name="Voorhies M."/>
            <person name="Cohen S."/>
            <person name="Shea T.P."/>
            <person name="Petrus S."/>
            <person name="Munoz J.F."/>
            <person name="Poplawski S."/>
            <person name="Goldman W.E."/>
            <person name="Michael T."/>
            <person name="Cuomo C.A."/>
            <person name="Sil A."/>
            <person name="Beyhan S."/>
        </authorList>
    </citation>
    <scope>NUCLEOTIDE SEQUENCE</scope>
    <source>
        <strain evidence="1">H88</strain>
    </source>
</reference>
<accession>A0A8A1LE87</accession>
<proteinExistence type="predicted"/>
<evidence type="ECO:0000313" key="1">
    <source>
        <dbReference type="EMBL" id="QSS50963.1"/>
    </source>
</evidence>
<protein>
    <submittedName>
        <fullName evidence="1">Uncharacterized protein</fullName>
    </submittedName>
</protein>
<name>A0A8A1LE87_AJEC8</name>
<dbReference type="AlphaFoldDB" id="A0A8A1LE87"/>
<dbReference type="Proteomes" id="UP000663419">
    <property type="component" value="Chromosome 2"/>
</dbReference>